<evidence type="ECO:0000313" key="2">
    <source>
        <dbReference type="EMBL" id="CAE6779291.1"/>
    </source>
</evidence>
<sequence>MNTPIAVLTHMTGYMIQDAKQTIEAVGAAPDPFAESERVAAYVLLLQVREWLAAPSIEQATPYQGQEFDGVGAQALQEHVAMFSCLSSREQYETVVQLGQLLQSTHDDYQCGNGLDGLDRPAATAYFLVPRMSVLLHTFLLPLLVMIGLLFGTPDAQANDEPAFLASQVIERWTAAALTTIQKGDRVAVGPITWPTESKALMGTYRDRRAMQGALGARLERAGVRVVSEHDTYDVLLWGGAWDGITRSRAYLLKTDPMGRTTMAAPVNLIAPVWGDERPYGAWQPHLERFATQIAEAFVATKRPRITLNPHAADLDGQVITGATESVHHALLPLLIEALTGHGIEVYLPTPSSPTVQLQVGVEWPTMTVMGRHPEDARDVVHGATVHAWTIAHRGATTLMAGPLTLALSWPSGARTVAKADQLQALLMELPWQWTIEGAKILADERSWHAQTQAWWAENARQHQKKTTGMLTGSLARITAEHQRATQELKQAWKNSPTQSVPKEIEENSAKLERHLHPLADSLERQRLRGETYDRPYPRG</sequence>
<keyword evidence="3" id="KW-1185">Reference proteome</keyword>
<protein>
    <submittedName>
        <fullName evidence="2">Uncharacterized protein</fullName>
    </submittedName>
</protein>
<dbReference type="RefSeq" id="WP_213043461.1">
    <property type="nucleotide sequence ID" value="NZ_CAJNBJ010000017.1"/>
</dbReference>
<dbReference type="EMBL" id="CAJNBJ010000017">
    <property type="protein sequence ID" value="CAE6779291.1"/>
    <property type="molecule type" value="Genomic_DNA"/>
</dbReference>
<feature type="region of interest" description="Disordered" evidence="1">
    <location>
        <begin position="511"/>
        <end position="540"/>
    </location>
</feature>
<reference evidence="2 3" key="1">
    <citation type="submission" date="2021-02" db="EMBL/GenBank/DDBJ databases">
        <authorList>
            <person name="Han P."/>
        </authorList>
    </citation>
    <scope>NUCLEOTIDE SEQUENCE [LARGE SCALE GENOMIC DNA]</scope>
    <source>
        <strain evidence="2">Candidatus Nitrospira sp. ZN2</strain>
    </source>
</reference>
<gene>
    <name evidence="2" type="ORF">NSPZN2_40674</name>
</gene>
<comment type="caution">
    <text evidence="2">The sequence shown here is derived from an EMBL/GenBank/DDBJ whole genome shotgun (WGS) entry which is preliminary data.</text>
</comment>
<proteinExistence type="predicted"/>
<organism evidence="2 3">
    <name type="scientific">Nitrospira defluvii</name>
    <dbReference type="NCBI Taxonomy" id="330214"/>
    <lineage>
        <taxon>Bacteria</taxon>
        <taxon>Pseudomonadati</taxon>
        <taxon>Nitrospirota</taxon>
        <taxon>Nitrospiria</taxon>
        <taxon>Nitrospirales</taxon>
        <taxon>Nitrospiraceae</taxon>
        <taxon>Nitrospira</taxon>
    </lineage>
</organism>
<evidence type="ECO:0000256" key="1">
    <source>
        <dbReference type="SAM" id="MobiDB-lite"/>
    </source>
</evidence>
<name>A0ABN7M266_9BACT</name>
<evidence type="ECO:0000313" key="3">
    <source>
        <dbReference type="Proteomes" id="UP000675880"/>
    </source>
</evidence>
<accession>A0ABN7M266</accession>
<dbReference type="Proteomes" id="UP000675880">
    <property type="component" value="Unassembled WGS sequence"/>
</dbReference>